<dbReference type="PANTHER" id="PTHR24559:SF430">
    <property type="entry name" value="RNA-DIRECTED DNA POLYMERASE"/>
    <property type="match status" value="1"/>
</dbReference>
<dbReference type="PANTHER" id="PTHR24559">
    <property type="entry name" value="TRANSPOSON TY3-I GAG-POL POLYPROTEIN"/>
    <property type="match status" value="1"/>
</dbReference>
<evidence type="ECO:0000313" key="1">
    <source>
        <dbReference type="EMBL" id="RDX68189.1"/>
    </source>
</evidence>
<dbReference type="InterPro" id="IPR043502">
    <property type="entry name" value="DNA/RNA_pol_sf"/>
</dbReference>
<evidence type="ECO:0000313" key="2">
    <source>
        <dbReference type="Proteomes" id="UP000257109"/>
    </source>
</evidence>
<comment type="caution">
    <text evidence="1">The sequence shown here is derived from an EMBL/GenBank/DDBJ whole genome shotgun (WGS) entry which is preliminary data.</text>
</comment>
<dbReference type="AlphaFoldDB" id="A0A371EQI0"/>
<feature type="non-terminal residue" evidence="1">
    <location>
        <position position="1"/>
    </location>
</feature>
<accession>A0A371EQI0</accession>
<dbReference type="OrthoDB" id="101614at2759"/>
<name>A0A371EQI0_MUCPR</name>
<sequence>MPGIDPKFICHHLSISSGFRPVAQQRRKLGEEKRKVVHEETKKLFTANFICEIQYSIWLANMDEAKIAFITDAGDYCYKVMPFRFKNAGATYQHMMD</sequence>
<proteinExistence type="predicted"/>
<keyword evidence="2" id="KW-1185">Reference proteome</keyword>
<dbReference type="Gene3D" id="3.10.10.10">
    <property type="entry name" value="HIV Type 1 Reverse Transcriptase, subunit A, domain 1"/>
    <property type="match status" value="2"/>
</dbReference>
<dbReference type="InterPro" id="IPR053134">
    <property type="entry name" value="RNA-dir_DNA_polymerase"/>
</dbReference>
<protein>
    <submittedName>
        <fullName evidence="1">Uncharacterized protein</fullName>
    </submittedName>
</protein>
<gene>
    <name evidence="1" type="ORF">CR513_52840</name>
</gene>
<dbReference type="EMBL" id="QJKJ01012647">
    <property type="protein sequence ID" value="RDX68189.1"/>
    <property type="molecule type" value="Genomic_DNA"/>
</dbReference>
<organism evidence="1 2">
    <name type="scientific">Mucuna pruriens</name>
    <name type="common">Velvet bean</name>
    <name type="synonym">Dolichos pruriens</name>
    <dbReference type="NCBI Taxonomy" id="157652"/>
    <lineage>
        <taxon>Eukaryota</taxon>
        <taxon>Viridiplantae</taxon>
        <taxon>Streptophyta</taxon>
        <taxon>Embryophyta</taxon>
        <taxon>Tracheophyta</taxon>
        <taxon>Spermatophyta</taxon>
        <taxon>Magnoliopsida</taxon>
        <taxon>eudicotyledons</taxon>
        <taxon>Gunneridae</taxon>
        <taxon>Pentapetalae</taxon>
        <taxon>rosids</taxon>
        <taxon>fabids</taxon>
        <taxon>Fabales</taxon>
        <taxon>Fabaceae</taxon>
        <taxon>Papilionoideae</taxon>
        <taxon>50 kb inversion clade</taxon>
        <taxon>NPAAA clade</taxon>
        <taxon>indigoferoid/millettioid clade</taxon>
        <taxon>Phaseoleae</taxon>
        <taxon>Mucuna</taxon>
    </lineage>
</organism>
<dbReference type="SUPFAM" id="SSF56672">
    <property type="entry name" value="DNA/RNA polymerases"/>
    <property type="match status" value="1"/>
</dbReference>
<dbReference type="Proteomes" id="UP000257109">
    <property type="component" value="Unassembled WGS sequence"/>
</dbReference>
<reference evidence="1" key="1">
    <citation type="submission" date="2018-05" db="EMBL/GenBank/DDBJ databases">
        <title>Draft genome of Mucuna pruriens seed.</title>
        <authorList>
            <person name="Nnadi N.E."/>
            <person name="Vos R."/>
            <person name="Hasami M.H."/>
            <person name="Devisetty U.K."/>
            <person name="Aguiy J.C."/>
        </authorList>
    </citation>
    <scope>NUCLEOTIDE SEQUENCE [LARGE SCALE GENOMIC DNA]</scope>
    <source>
        <strain evidence="1">JCA_2017</strain>
    </source>
</reference>